<sequence length="292" mass="32425">MKLPLISLSLLALAATPALARPQGAPSPWKLNLYGIQMTDTDLAEDGGFKDSAFGAELGYSTRLGPKWIVGASASVNRRYTDFDARTLFDGTLARFDHRDRIGLGFNGIYLLNKEWQVIVAPRFQWAAAEDASLSDGFSYGVLAGGMYRVNEDLQLGLGLSYLNDVKETKSFPILLVKWQITDKLKLDNPFDPGFAGRAGLELSYRWNPHFELGVGGAYRSDRFAAEQGAVEFEEPLFFGRLSYFPSDTWNVTAALGYRAEGEMKWEGDGLREQSQDLDGRMGFGVNVSWKF</sequence>
<dbReference type="STRING" id="550540.Fbal_2680"/>
<dbReference type="GeneID" id="67184045"/>
<dbReference type="EMBL" id="CP002209">
    <property type="protein sequence ID" value="ADN76882.1"/>
    <property type="molecule type" value="Genomic_DNA"/>
</dbReference>
<protein>
    <recommendedName>
        <fullName evidence="5">DUF6268 domain-containing protein</fullName>
    </recommendedName>
</protein>
<dbReference type="Gene3D" id="2.40.170.20">
    <property type="entry name" value="TonB-dependent receptor, beta-barrel domain"/>
    <property type="match status" value="1"/>
</dbReference>
<dbReference type="RefSeq" id="WP_013346188.1">
    <property type="nucleotide sequence ID" value="NC_014541.1"/>
</dbReference>
<dbReference type="Proteomes" id="UP000006683">
    <property type="component" value="Chromosome"/>
</dbReference>
<feature type="domain" description="DUF6268" evidence="5">
    <location>
        <begin position="103"/>
        <end position="217"/>
    </location>
</feature>
<evidence type="ECO:0000256" key="4">
    <source>
        <dbReference type="SAM" id="SignalP"/>
    </source>
</evidence>
<comment type="subcellular location">
    <subcellularLocation>
        <location evidence="1">Cell outer membrane</location>
    </subcellularLocation>
</comment>
<proteinExistence type="predicted"/>
<feature type="signal peptide" evidence="4">
    <location>
        <begin position="1"/>
        <end position="20"/>
    </location>
</feature>
<keyword evidence="3" id="KW-0998">Cell outer membrane</keyword>
<evidence type="ECO:0000313" key="6">
    <source>
        <dbReference type="EMBL" id="ADN76882.1"/>
    </source>
</evidence>
<feature type="chain" id="PRO_5003151609" description="DUF6268 domain-containing protein" evidence="4">
    <location>
        <begin position="21"/>
        <end position="292"/>
    </location>
</feature>
<dbReference type="SUPFAM" id="SSF56935">
    <property type="entry name" value="Porins"/>
    <property type="match status" value="1"/>
</dbReference>
<dbReference type="AlphaFoldDB" id="E1SQV7"/>
<keyword evidence="7" id="KW-1185">Reference proteome</keyword>
<keyword evidence="4" id="KW-0732">Signal</keyword>
<evidence type="ECO:0000256" key="3">
    <source>
        <dbReference type="ARBA" id="ARBA00023237"/>
    </source>
</evidence>
<accession>E1SQV7</accession>
<organism evidence="6 7">
    <name type="scientific">Ferrimonas balearica (strain DSM 9799 / CCM 4581 / KCTC 23876 / PAT)</name>
    <dbReference type="NCBI Taxonomy" id="550540"/>
    <lineage>
        <taxon>Bacteria</taxon>
        <taxon>Pseudomonadati</taxon>
        <taxon>Pseudomonadota</taxon>
        <taxon>Gammaproteobacteria</taxon>
        <taxon>Alteromonadales</taxon>
        <taxon>Ferrimonadaceae</taxon>
        <taxon>Ferrimonas</taxon>
    </lineage>
</organism>
<reference evidence="6 7" key="1">
    <citation type="journal article" date="2010" name="Stand. Genomic Sci.">
        <title>Complete genome sequence of Ferrimonas balearica type strain (PAT).</title>
        <authorList>
            <person name="Nolan M."/>
            <person name="Sikorski J."/>
            <person name="Davenport K."/>
            <person name="Lucas S."/>
            <person name="Glavina Del Rio T."/>
            <person name="Tice H."/>
            <person name="Cheng J."/>
            <person name="Goodwin L."/>
            <person name="Pitluck S."/>
            <person name="Liolios K."/>
            <person name="Ivanova N."/>
            <person name="Mavromatis K."/>
            <person name="Ovchinnikova G."/>
            <person name="Pati A."/>
            <person name="Chen A."/>
            <person name="Palaniappan K."/>
            <person name="Land M."/>
            <person name="Hauser L."/>
            <person name="Chang Y."/>
            <person name="Jeffries C."/>
            <person name="Tapia R."/>
            <person name="Brettin T."/>
            <person name="Detter J."/>
            <person name="Han C."/>
            <person name="Yasawong M."/>
            <person name="Rohde M."/>
            <person name="Tindall B."/>
            <person name="Goker M."/>
            <person name="Woyke T."/>
            <person name="Bristow J."/>
            <person name="Eisen J."/>
            <person name="Markowitz V."/>
            <person name="Hugenholtz P."/>
            <person name="Kyrpides N."/>
            <person name="Klenk H."/>
            <person name="Lapidus A."/>
        </authorList>
    </citation>
    <scope>NUCLEOTIDE SEQUENCE [LARGE SCALE GENOMIC DNA]</scope>
    <source>
        <strain evidence="7">DSM 9799 / CCM 4581 / KCTC 23876 / PAT</strain>
    </source>
</reference>
<evidence type="ECO:0000313" key="7">
    <source>
        <dbReference type="Proteomes" id="UP000006683"/>
    </source>
</evidence>
<dbReference type="eggNOG" id="ENOG502ZT65">
    <property type="taxonomic scope" value="Bacteria"/>
</dbReference>
<gene>
    <name evidence="6" type="ordered locus">Fbal_2680</name>
</gene>
<dbReference type="InterPro" id="IPR046235">
    <property type="entry name" value="DUF6268"/>
</dbReference>
<evidence type="ECO:0000259" key="5">
    <source>
        <dbReference type="Pfam" id="PF19783"/>
    </source>
</evidence>
<dbReference type="Pfam" id="PF19783">
    <property type="entry name" value="DUF6268"/>
    <property type="match status" value="1"/>
</dbReference>
<evidence type="ECO:0000256" key="2">
    <source>
        <dbReference type="ARBA" id="ARBA00023136"/>
    </source>
</evidence>
<keyword evidence="2" id="KW-0472">Membrane</keyword>
<evidence type="ECO:0000256" key="1">
    <source>
        <dbReference type="ARBA" id="ARBA00004442"/>
    </source>
</evidence>
<name>E1SQV7_FERBD</name>
<dbReference type="InterPro" id="IPR036942">
    <property type="entry name" value="Beta-barrel_TonB_sf"/>
</dbReference>
<dbReference type="OrthoDB" id="190240at2"/>
<dbReference type="GO" id="GO:0009279">
    <property type="term" value="C:cell outer membrane"/>
    <property type="evidence" value="ECO:0007669"/>
    <property type="project" value="UniProtKB-SubCell"/>
</dbReference>
<dbReference type="HOGENOM" id="CLU_076884_0_0_6"/>
<dbReference type="KEGG" id="fbl:Fbal_2680"/>